<comment type="caution">
    <text evidence="2">The sequence shown here is derived from an EMBL/GenBank/DDBJ whole genome shotgun (WGS) entry which is preliminary data.</text>
</comment>
<dbReference type="CDD" id="cd07043">
    <property type="entry name" value="STAS_anti-anti-sigma_factors"/>
    <property type="match status" value="1"/>
</dbReference>
<evidence type="ECO:0000259" key="1">
    <source>
        <dbReference type="PROSITE" id="PS50801"/>
    </source>
</evidence>
<dbReference type="InterPro" id="IPR036513">
    <property type="entry name" value="STAS_dom_sf"/>
</dbReference>
<keyword evidence="3" id="KW-1185">Reference proteome</keyword>
<protein>
    <submittedName>
        <fullName evidence="2">STAS domain-containing protein</fullName>
    </submittedName>
</protein>
<dbReference type="PROSITE" id="PS50801">
    <property type="entry name" value="STAS"/>
    <property type="match status" value="1"/>
</dbReference>
<dbReference type="Pfam" id="PF01740">
    <property type="entry name" value="STAS"/>
    <property type="match status" value="1"/>
</dbReference>
<dbReference type="EMBL" id="JBEZUR010000001">
    <property type="protein sequence ID" value="MEU3552806.1"/>
    <property type="molecule type" value="Genomic_DNA"/>
</dbReference>
<dbReference type="Gene3D" id="3.30.750.24">
    <property type="entry name" value="STAS domain"/>
    <property type="match status" value="1"/>
</dbReference>
<proteinExistence type="predicted"/>
<accession>A0ABV2YAQ2</accession>
<name>A0ABV2YAQ2_9ACTN</name>
<sequence length="99" mass="10207">MTPLTVTPGTAPGGRPLLTVAGEIDLGNAGLLARELEALEADAGPERVVVDLTAVDYLDSAGLSVLFVHAERLEIVASSLLEPVLTYSGLTELAVVRAP</sequence>
<reference evidence="2 3" key="1">
    <citation type="submission" date="2024-06" db="EMBL/GenBank/DDBJ databases">
        <title>The Natural Products Discovery Center: Release of the First 8490 Sequenced Strains for Exploring Actinobacteria Biosynthetic Diversity.</title>
        <authorList>
            <person name="Kalkreuter E."/>
            <person name="Kautsar S.A."/>
            <person name="Yang D."/>
            <person name="Bader C.D."/>
            <person name="Teijaro C.N."/>
            <person name="Fluegel L."/>
            <person name="Davis C.M."/>
            <person name="Simpson J.R."/>
            <person name="Lauterbach L."/>
            <person name="Steele A.D."/>
            <person name="Gui C."/>
            <person name="Meng S."/>
            <person name="Li G."/>
            <person name="Viehrig K."/>
            <person name="Ye F."/>
            <person name="Su P."/>
            <person name="Kiefer A.F."/>
            <person name="Nichols A."/>
            <person name="Cepeda A.J."/>
            <person name="Yan W."/>
            <person name="Fan B."/>
            <person name="Jiang Y."/>
            <person name="Adhikari A."/>
            <person name="Zheng C.-J."/>
            <person name="Schuster L."/>
            <person name="Cowan T.M."/>
            <person name="Smanski M.J."/>
            <person name="Chevrette M.G."/>
            <person name="De Carvalho L.P.S."/>
            <person name="Shen B."/>
        </authorList>
    </citation>
    <scope>NUCLEOTIDE SEQUENCE [LARGE SCALE GENOMIC DNA]</scope>
    <source>
        <strain evidence="2 3">NPDC038104</strain>
    </source>
</reference>
<evidence type="ECO:0000313" key="3">
    <source>
        <dbReference type="Proteomes" id="UP001550850"/>
    </source>
</evidence>
<gene>
    <name evidence="2" type="ORF">AB0E65_00990</name>
</gene>
<dbReference type="RefSeq" id="WP_108953703.1">
    <property type="nucleotide sequence ID" value="NZ_BEVZ01000003.1"/>
</dbReference>
<dbReference type="InterPro" id="IPR002645">
    <property type="entry name" value="STAS_dom"/>
</dbReference>
<dbReference type="SUPFAM" id="SSF52091">
    <property type="entry name" value="SpoIIaa-like"/>
    <property type="match status" value="1"/>
</dbReference>
<evidence type="ECO:0000313" key="2">
    <source>
        <dbReference type="EMBL" id="MEU3552806.1"/>
    </source>
</evidence>
<feature type="domain" description="STAS" evidence="1">
    <location>
        <begin position="17"/>
        <end position="66"/>
    </location>
</feature>
<dbReference type="Proteomes" id="UP001550850">
    <property type="component" value="Unassembled WGS sequence"/>
</dbReference>
<organism evidence="2 3">
    <name type="scientific">Streptomyces fragilis</name>
    <dbReference type="NCBI Taxonomy" id="67301"/>
    <lineage>
        <taxon>Bacteria</taxon>
        <taxon>Bacillati</taxon>
        <taxon>Actinomycetota</taxon>
        <taxon>Actinomycetes</taxon>
        <taxon>Kitasatosporales</taxon>
        <taxon>Streptomycetaceae</taxon>
        <taxon>Streptomyces</taxon>
    </lineage>
</organism>